<comment type="caution">
    <text evidence="2">The sequence shown here is derived from an EMBL/GenBank/DDBJ whole genome shotgun (WGS) entry which is preliminary data.</text>
</comment>
<reference evidence="2" key="1">
    <citation type="submission" date="2020-09" db="EMBL/GenBank/DDBJ databases">
        <title>Genome-Enabled Discovery of Anthraquinone Biosynthesis in Senna tora.</title>
        <authorList>
            <person name="Kang S.-H."/>
            <person name="Pandey R.P."/>
            <person name="Lee C.-M."/>
            <person name="Sim J.-S."/>
            <person name="Jeong J.-T."/>
            <person name="Choi B.-S."/>
            <person name="Jung M."/>
            <person name="Ginzburg D."/>
            <person name="Zhao K."/>
            <person name="Won S.Y."/>
            <person name="Oh T.-J."/>
            <person name="Yu Y."/>
            <person name="Kim N.-H."/>
            <person name="Lee O.R."/>
            <person name="Lee T.-H."/>
            <person name="Bashyal P."/>
            <person name="Kim T.-S."/>
            <person name="Lee W.-H."/>
            <person name="Kawkins C."/>
            <person name="Kim C.-K."/>
            <person name="Kim J.S."/>
            <person name="Ahn B.O."/>
            <person name="Rhee S.Y."/>
            <person name="Sohng J.K."/>
        </authorList>
    </citation>
    <scope>NUCLEOTIDE SEQUENCE</scope>
    <source>
        <tissue evidence="2">Leaf</tissue>
    </source>
</reference>
<dbReference type="AlphaFoldDB" id="A0A834TK31"/>
<name>A0A834TK31_9FABA</name>
<dbReference type="Proteomes" id="UP000634136">
    <property type="component" value="Unassembled WGS sequence"/>
</dbReference>
<keyword evidence="3" id="KW-1185">Reference proteome</keyword>
<accession>A0A834TK31</accession>
<feature type="compositionally biased region" description="Polar residues" evidence="1">
    <location>
        <begin position="13"/>
        <end position="24"/>
    </location>
</feature>
<gene>
    <name evidence="2" type="ORF">G2W53_020693</name>
</gene>
<evidence type="ECO:0000313" key="2">
    <source>
        <dbReference type="EMBL" id="KAF7822549.1"/>
    </source>
</evidence>
<dbReference type="EMBL" id="JAAIUW010000007">
    <property type="protein sequence ID" value="KAF7822549.1"/>
    <property type="molecule type" value="Genomic_DNA"/>
</dbReference>
<organism evidence="2 3">
    <name type="scientific">Senna tora</name>
    <dbReference type="NCBI Taxonomy" id="362788"/>
    <lineage>
        <taxon>Eukaryota</taxon>
        <taxon>Viridiplantae</taxon>
        <taxon>Streptophyta</taxon>
        <taxon>Embryophyta</taxon>
        <taxon>Tracheophyta</taxon>
        <taxon>Spermatophyta</taxon>
        <taxon>Magnoliopsida</taxon>
        <taxon>eudicotyledons</taxon>
        <taxon>Gunneridae</taxon>
        <taxon>Pentapetalae</taxon>
        <taxon>rosids</taxon>
        <taxon>fabids</taxon>
        <taxon>Fabales</taxon>
        <taxon>Fabaceae</taxon>
        <taxon>Caesalpinioideae</taxon>
        <taxon>Cassia clade</taxon>
        <taxon>Senna</taxon>
    </lineage>
</organism>
<evidence type="ECO:0000256" key="1">
    <source>
        <dbReference type="SAM" id="MobiDB-lite"/>
    </source>
</evidence>
<evidence type="ECO:0000313" key="3">
    <source>
        <dbReference type="Proteomes" id="UP000634136"/>
    </source>
</evidence>
<protein>
    <submittedName>
        <fullName evidence="2">Uncharacterized protein</fullName>
    </submittedName>
</protein>
<feature type="region of interest" description="Disordered" evidence="1">
    <location>
        <begin position="1"/>
        <end position="24"/>
    </location>
</feature>
<proteinExistence type="predicted"/>
<sequence length="80" mass="8951">MVSSLAHNGGDSVLQQSSSDTPSASVMFPCRRLQRKQGRLCQGKLCFVLMVSLSPLTKSTHFLVSSYQHTQMESKFLRIF</sequence>